<dbReference type="KEGG" id="cput:CONPUDRAFT_71879"/>
<evidence type="ECO:0000313" key="3">
    <source>
        <dbReference type="Proteomes" id="UP000053558"/>
    </source>
</evidence>
<feature type="region of interest" description="Disordered" evidence="1">
    <location>
        <begin position="158"/>
        <end position="181"/>
    </location>
</feature>
<reference evidence="3" key="1">
    <citation type="journal article" date="2012" name="Science">
        <title>The Paleozoic origin of enzymatic lignin decomposition reconstructed from 31 fungal genomes.</title>
        <authorList>
            <person name="Floudas D."/>
            <person name="Binder M."/>
            <person name="Riley R."/>
            <person name="Barry K."/>
            <person name="Blanchette R.A."/>
            <person name="Henrissat B."/>
            <person name="Martinez A.T."/>
            <person name="Otillar R."/>
            <person name="Spatafora J.W."/>
            <person name="Yadav J.S."/>
            <person name="Aerts A."/>
            <person name="Benoit I."/>
            <person name="Boyd A."/>
            <person name="Carlson A."/>
            <person name="Copeland A."/>
            <person name="Coutinho P.M."/>
            <person name="de Vries R.P."/>
            <person name="Ferreira P."/>
            <person name="Findley K."/>
            <person name="Foster B."/>
            <person name="Gaskell J."/>
            <person name="Glotzer D."/>
            <person name="Gorecki P."/>
            <person name="Heitman J."/>
            <person name="Hesse C."/>
            <person name="Hori C."/>
            <person name="Igarashi K."/>
            <person name="Jurgens J.A."/>
            <person name="Kallen N."/>
            <person name="Kersten P."/>
            <person name="Kohler A."/>
            <person name="Kuees U."/>
            <person name="Kumar T.K.A."/>
            <person name="Kuo A."/>
            <person name="LaButti K."/>
            <person name="Larrondo L.F."/>
            <person name="Lindquist E."/>
            <person name="Ling A."/>
            <person name="Lombard V."/>
            <person name="Lucas S."/>
            <person name="Lundell T."/>
            <person name="Martin R."/>
            <person name="McLaughlin D.J."/>
            <person name="Morgenstern I."/>
            <person name="Morin E."/>
            <person name="Murat C."/>
            <person name="Nagy L.G."/>
            <person name="Nolan M."/>
            <person name="Ohm R.A."/>
            <person name="Patyshakuliyeva A."/>
            <person name="Rokas A."/>
            <person name="Ruiz-Duenas F.J."/>
            <person name="Sabat G."/>
            <person name="Salamov A."/>
            <person name="Samejima M."/>
            <person name="Schmutz J."/>
            <person name="Slot J.C."/>
            <person name="St John F."/>
            <person name="Stenlid J."/>
            <person name="Sun H."/>
            <person name="Sun S."/>
            <person name="Syed K."/>
            <person name="Tsang A."/>
            <person name="Wiebenga A."/>
            <person name="Young D."/>
            <person name="Pisabarro A."/>
            <person name="Eastwood D.C."/>
            <person name="Martin F."/>
            <person name="Cullen D."/>
            <person name="Grigoriev I.V."/>
            <person name="Hibbett D.S."/>
        </authorList>
    </citation>
    <scope>NUCLEOTIDE SEQUENCE [LARGE SCALE GENOMIC DNA]</scope>
    <source>
        <strain evidence="3">RWD-64-598 SS2</strain>
    </source>
</reference>
<evidence type="ECO:0000256" key="1">
    <source>
        <dbReference type="SAM" id="MobiDB-lite"/>
    </source>
</evidence>
<accession>A0A5M3MX10</accession>
<keyword evidence="3" id="KW-1185">Reference proteome</keyword>
<organism evidence="2 3">
    <name type="scientific">Coniophora puteana (strain RWD-64-598)</name>
    <name type="common">Brown rot fungus</name>
    <dbReference type="NCBI Taxonomy" id="741705"/>
    <lineage>
        <taxon>Eukaryota</taxon>
        <taxon>Fungi</taxon>
        <taxon>Dikarya</taxon>
        <taxon>Basidiomycota</taxon>
        <taxon>Agaricomycotina</taxon>
        <taxon>Agaricomycetes</taxon>
        <taxon>Agaricomycetidae</taxon>
        <taxon>Boletales</taxon>
        <taxon>Coniophorineae</taxon>
        <taxon>Coniophoraceae</taxon>
        <taxon>Coniophora</taxon>
    </lineage>
</organism>
<gene>
    <name evidence="2" type="ORF">CONPUDRAFT_71879</name>
</gene>
<sequence length="181" mass="20199">MSESKRKPNVHLTTSHVNSLKIGSSIWEKTDSSKPRLNFWQRKKTSEERGPLNSVVREVIAEAKLRRADMTAHLRDFDENNVFSTALVRKTLRATGITHPYGAFAFQAGRVAGRRDLTTENKDDLVSQGNIQGGNQVAKSGALHQAFIPLVIDIPSENFGDGPTKSRQKLMDVKSWGKKDQ</sequence>
<protein>
    <submittedName>
        <fullName evidence="2">Uncharacterized protein</fullName>
    </submittedName>
</protein>
<dbReference type="EMBL" id="JH711576">
    <property type="protein sequence ID" value="EIW83294.1"/>
    <property type="molecule type" value="Genomic_DNA"/>
</dbReference>
<comment type="caution">
    <text evidence="2">The sequence shown here is derived from an EMBL/GenBank/DDBJ whole genome shotgun (WGS) entry which is preliminary data.</text>
</comment>
<dbReference type="AlphaFoldDB" id="A0A5M3MX10"/>
<name>A0A5M3MX10_CONPW</name>
<proteinExistence type="predicted"/>
<dbReference type="RefSeq" id="XP_007766466.1">
    <property type="nucleotide sequence ID" value="XM_007768276.1"/>
</dbReference>
<dbReference type="Proteomes" id="UP000053558">
    <property type="component" value="Unassembled WGS sequence"/>
</dbReference>
<feature type="compositionally biased region" description="Basic and acidic residues" evidence="1">
    <location>
        <begin position="169"/>
        <end position="181"/>
    </location>
</feature>
<evidence type="ECO:0000313" key="2">
    <source>
        <dbReference type="EMBL" id="EIW83294.1"/>
    </source>
</evidence>
<dbReference type="GeneID" id="19208966"/>